<protein>
    <submittedName>
        <fullName evidence="3">IMPACT family protein</fullName>
    </submittedName>
</protein>
<dbReference type="EMBL" id="CP029494">
    <property type="protein sequence ID" value="AWN21927.1"/>
    <property type="molecule type" value="Genomic_DNA"/>
</dbReference>
<sequence>MSAEAAFLTLAAPQRHDAVILGSEFLTFAERADTPEEALAQLAALRTRYPDATHHCWAYQIGARYRFSDDGEPGGTAGAPMLRAIQAQGLDHVMVVAVRYYGGTNLGTGGLMRAYGHGCAECLRVAERLEVRPRLARQVSAPYDHVSVLYHLLEQFPVERGEEHYSGEGLRLEVRLYPEDVEPFAAALRDGTRGSGVMEE</sequence>
<dbReference type="RefSeq" id="WP_109824562.1">
    <property type="nucleotide sequence ID" value="NZ_CP029494.1"/>
</dbReference>
<dbReference type="AlphaFoldDB" id="A0A2Z3J9Z1"/>
<dbReference type="PANTHER" id="PTHR16301:SF20">
    <property type="entry name" value="IMPACT FAMILY MEMBER YIGZ"/>
    <property type="match status" value="1"/>
</dbReference>
<accession>A0A2Z3J9Z1</accession>
<proteinExistence type="inferred from homology"/>
<keyword evidence="4" id="KW-1185">Reference proteome</keyword>
<dbReference type="InterPro" id="IPR001498">
    <property type="entry name" value="Impact_N"/>
</dbReference>
<dbReference type="OrthoDB" id="9813771at2"/>
<evidence type="ECO:0000313" key="4">
    <source>
        <dbReference type="Proteomes" id="UP000245368"/>
    </source>
</evidence>
<reference evidence="3 4" key="1">
    <citation type="submission" date="2018-05" db="EMBL/GenBank/DDBJ databases">
        <title>Complete Genome Sequence of Deinococcus sp. strain 17bor-2.</title>
        <authorList>
            <person name="Srinivasan S."/>
        </authorList>
    </citation>
    <scope>NUCLEOTIDE SEQUENCE [LARGE SCALE GENOMIC DNA]</scope>
    <source>
        <strain evidence="3 4">17bor-2</strain>
    </source>
</reference>
<organism evidence="3 4">
    <name type="scientific">Deinococcus irradiatisoli</name>
    <dbReference type="NCBI Taxonomy" id="2202254"/>
    <lineage>
        <taxon>Bacteria</taxon>
        <taxon>Thermotogati</taxon>
        <taxon>Deinococcota</taxon>
        <taxon>Deinococci</taxon>
        <taxon>Deinococcales</taxon>
        <taxon>Deinococcaceae</taxon>
        <taxon>Deinococcus</taxon>
    </lineage>
</organism>
<dbReference type="GO" id="GO:0005737">
    <property type="term" value="C:cytoplasm"/>
    <property type="evidence" value="ECO:0007669"/>
    <property type="project" value="TreeGrafter"/>
</dbReference>
<dbReference type="InterPro" id="IPR036956">
    <property type="entry name" value="Impact_N_sf"/>
</dbReference>
<comment type="similarity">
    <text evidence="1">Belongs to the IMPACT family.</text>
</comment>
<dbReference type="Gene3D" id="3.30.70.240">
    <property type="match status" value="1"/>
</dbReference>
<dbReference type="InterPro" id="IPR023582">
    <property type="entry name" value="Impact"/>
</dbReference>
<evidence type="ECO:0000256" key="1">
    <source>
        <dbReference type="ARBA" id="ARBA00007665"/>
    </source>
</evidence>
<feature type="domain" description="Impact N-terminal" evidence="2">
    <location>
        <begin position="22"/>
        <end position="122"/>
    </location>
</feature>
<dbReference type="SUPFAM" id="SSF54980">
    <property type="entry name" value="EF-G C-terminal domain-like"/>
    <property type="match status" value="1"/>
</dbReference>
<dbReference type="GO" id="GO:0006446">
    <property type="term" value="P:regulation of translational initiation"/>
    <property type="evidence" value="ECO:0007669"/>
    <property type="project" value="TreeGrafter"/>
</dbReference>
<dbReference type="Pfam" id="PF01205">
    <property type="entry name" value="Impact_N"/>
    <property type="match status" value="1"/>
</dbReference>
<dbReference type="PANTHER" id="PTHR16301">
    <property type="entry name" value="IMPACT-RELATED"/>
    <property type="match status" value="1"/>
</dbReference>
<dbReference type="Gene3D" id="3.30.230.30">
    <property type="entry name" value="Impact, N-terminal domain"/>
    <property type="match status" value="1"/>
</dbReference>
<evidence type="ECO:0000313" key="3">
    <source>
        <dbReference type="EMBL" id="AWN21927.1"/>
    </source>
</evidence>
<dbReference type="Proteomes" id="UP000245368">
    <property type="component" value="Chromosome"/>
</dbReference>
<name>A0A2Z3J9Z1_9DEIO</name>
<evidence type="ECO:0000259" key="2">
    <source>
        <dbReference type="Pfam" id="PF01205"/>
    </source>
</evidence>
<dbReference type="SUPFAM" id="SSF54211">
    <property type="entry name" value="Ribosomal protein S5 domain 2-like"/>
    <property type="match status" value="1"/>
</dbReference>
<dbReference type="InterPro" id="IPR035647">
    <property type="entry name" value="EFG_III/V"/>
</dbReference>
<gene>
    <name evidence="3" type="ORF">DKM44_00640</name>
</gene>
<dbReference type="InterPro" id="IPR020568">
    <property type="entry name" value="Ribosomal_Su5_D2-typ_SF"/>
</dbReference>
<dbReference type="KEGG" id="dez:DKM44_00640"/>